<gene>
    <name evidence="2" type="ORF">CM83_104386</name>
</gene>
<feature type="compositionally biased region" description="Acidic residues" evidence="1">
    <location>
        <begin position="144"/>
        <end position="153"/>
    </location>
</feature>
<protein>
    <submittedName>
        <fullName evidence="2">Uncharacterized protein</fullName>
    </submittedName>
</protein>
<feature type="region of interest" description="Disordered" evidence="1">
    <location>
        <begin position="103"/>
        <end position="185"/>
    </location>
</feature>
<feature type="compositionally biased region" description="Low complexity" evidence="1">
    <location>
        <begin position="13"/>
        <end position="26"/>
    </location>
</feature>
<feature type="non-terminal residue" evidence="2">
    <location>
        <position position="1"/>
    </location>
</feature>
<sequence length="185" mass="21090">RGSGDTDDDNRSTHSWRSTSRVSSRRQSTEDSIDSEDEWYCYELRKLEEMEKGGPVFAELPHDNEKEIQIAQEHVKRQMSNVLMELSCRIRPQIDIEEEKMLASIEQKEEPERKESVSSARLLEEDDSSGATSGPDSPGHQSADEAEELEPEMDNWRDSARDSIRSSIPDRQSREGSLSMGGEEQ</sequence>
<organism evidence="2">
    <name type="scientific">Lygus hesperus</name>
    <name type="common">Western plant bug</name>
    <dbReference type="NCBI Taxonomy" id="30085"/>
    <lineage>
        <taxon>Eukaryota</taxon>
        <taxon>Metazoa</taxon>
        <taxon>Ecdysozoa</taxon>
        <taxon>Arthropoda</taxon>
        <taxon>Hexapoda</taxon>
        <taxon>Insecta</taxon>
        <taxon>Pterygota</taxon>
        <taxon>Neoptera</taxon>
        <taxon>Paraneoptera</taxon>
        <taxon>Hemiptera</taxon>
        <taxon>Heteroptera</taxon>
        <taxon>Panheteroptera</taxon>
        <taxon>Cimicomorpha</taxon>
        <taxon>Miridae</taxon>
        <taxon>Mirini</taxon>
        <taxon>Lygus</taxon>
    </lineage>
</organism>
<feature type="compositionally biased region" description="Basic and acidic residues" evidence="1">
    <location>
        <begin position="106"/>
        <end position="116"/>
    </location>
</feature>
<evidence type="ECO:0000313" key="2">
    <source>
        <dbReference type="EMBL" id="JAG26368.1"/>
    </source>
</evidence>
<feature type="region of interest" description="Disordered" evidence="1">
    <location>
        <begin position="1"/>
        <end position="34"/>
    </location>
</feature>
<dbReference type="EMBL" id="GBHO01017236">
    <property type="protein sequence ID" value="JAG26368.1"/>
    <property type="molecule type" value="Transcribed_RNA"/>
</dbReference>
<accession>A0A0A9Y5J3</accession>
<feature type="non-terminal residue" evidence="2">
    <location>
        <position position="185"/>
    </location>
</feature>
<reference evidence="2" key="2">
    <citation type="submission" date="2014-07" db="EMBL/GenBank/DDBJ databases">
        <authorList>
            <person name="Hull J."/>
        </authorList>
    </citation>
    <scope>NUCLEOTIDE SEQUENCE</scope>
</reference>
<name>A0A0A9Y5J3_LYGHE</name>
<proteinExistence type="predicted"/>
<feature type="compositionally biased region" description="Basic and acidic residues" evidence="1">
    <location>
        <begin position="154"/>
        <end position="164"/>
    </location>
</feature>
<reference evidence="2" key="1">
    <citation type="journal article" date="2014" name="PLoS ONE">
        <title>Transcriptome-Based Identification of ABC Transporters in the Western Tarnished Plant Bug Lygus hesperus.</title>
        <authorList>
            <person name="Hull J.J."/>
            <person name="Chaney K."/>
            <person name="Geib S.M."/>
            <person name="Fabrick J.A."/>
            <person name="Brent C.S."/>
            <person name="Walsh D."/>
            <person name="Lavine L.C."/>
        </authorList>
    </citation>
    <scope>NUCLEOTIDE SEQUENCE</scope>
</reference>
<evidence type="ECO:0000256" key="1">
    <source>
        <dbReference type="SAM" id="MobiDB-lite"/>
    </source>
</evidence>
<dbReference type="AlphaFoldDB" id="A0A0A9Y5J3"/>